<dbReference type="GO" id="GO:0005886">
    <property type="term" value="C:plasma membrane"/>
    <property type="evidence" value="ECO:0007669"/>
    <property type="project" value="TreeGrafter"/>
</dbReference>
<evidence type="ECO:0000313" key="3">
    <source>
        <dbReference type="Proteomes" id="UP000581688"/>
    </source>
</evidence>
<proteinExistence type="predicted"/>
<dbReference type="Proteomes" id="UP000581688">
    <property type="component" value="Unassembled WGS sequence"/>
</dbReference>
<accession>A0A841Q9U8</accession>
<dbReference type="PIRSF" id="PIRSF016789">
    <property type="entry name" value="DUF454"/>
    <property type="match status" value="1"/>
</dbReference>
<dbReference type="AlphaFoldDB" id="A0A841Q9U8"/>
<keyword evidence="1" id="KW-0472">Membrane</keyword>
<dbReference type="PANTHER" id="PTHR35813:SF1">
    <property type="entry name" value="INNER MEMBRANE PROTEIN YBAN"/>
    <property type="match status" value="1"/>
</dbReference>
<feature type="transmembrane region" description="Helical" evidence="1">
    <location>
        <begin position="94"/>
        <end position="117"/>
    </location>
</feature>
<keyword evidence="1" id="KW-1133">Transmembrane helix</keyword>
<gene>
    <name evidence="2" type="ORF">HNQ94_003559</name>
</gene>
<keyword evidence="3" id="KW-1185">Reference proteome</keyword>
<feature type="transmembrane region" description="Helical" evidence="1">
    <location>
        <begin position="7"/>
        <end position="29"/>
    </location>
</feature>
<keyword evidence="1" id="KW-0812">Transmembrane</keyword>
<name>A0A841Q9U8_9BACI</name>
<dbReference type="EMBL" id="JACHGH010000015">
    <property type="protein sequence ID" value="MBB6455064.1"/>
    <property type="molecule type" value="Genomic_DNA"/>
</dbReference>
<dbReference type="RefSeq" id="WP_174497540.1">
    <property type="nucleotide sequence ID" value="NZ_CADDWK010000016.1"/>
</dbReference>
<comment type="caution">
    <text evidence="2">The sequence shown here is derived from an EMBL/GenBank/DDBJ whole genome shotgun (WGS) entry which is preliminary data.</text>
</comment>
<dbReference type="InterPro" id="IPR007401">
    <property type="entry name" value="DUF454"/>
</dbReference>
<sequence length="130" mass="14703">MHNIKKILLIISGTISLVLGVIGIVLPLIPTTPLLLLAAACYVRSSDKLYQWLINNKWFGPYIVNYRAGKGIPLKAKVIGVTVLWTSISYTTLFVIPIFLVKILLVLIASYFTWFMLKIKTLPKERRESN</sequence>
<protein>
    <recommendedName>
        <fullName evidence="4">DUF454 domain-containing protein</fullName>
    </recommendedName>
</protein>
<dbReference type="Pfam" id="PF04304">
    <property type="entry name" value="DUF454"/>
    <property type="match status" value="1"/>
</dbReference>
<evidence type="ECO:0000313" key="2">
    <source>
        <dbReference type="EMBL" id="MBB6455064.1"/>
    </source>
</evidence>
<evidence type="ECO:0000256" key="1">
    <source>
        <dbReference type="SAM" id="Phobius"/>
    </source>
</evidence>
<organism evidence="2 3">
    <name type="scientific">Salirhabdus euzebyi</name>
    <dbReference type="NCBI Taxonomy" id="394506"/>
    <lineage>
        <taxon>Bacteria</taxon>
        <taxon>Bacillati</taxon>
        <taxon>Bacillota</taxon>
        <taxon>Bacilli</taxon>
        <taxon>Bacillales</taxon>
        <taxon>Bacillaceae</taxon>
        <taxon>Salirhabdus</taxon>
    </lineage>
</organism>
<dbReference type="PANTHER" id="PTHR35813">
    <property type="entry name" value="INNER MEMBRANE PROTEIN YBAN"/>
    <property type="match status" value="1"/>
</dbReference>
<reference evidence="2 3" key="1">
    <citation type="submission" date="2020-08" db="EMBL/GenBank/DDBJ databases">
        <title>Genomic Encyclopedia of Type Strains, Phase IV (KMG-IV): sequencing the most valuable type-strain genomes for metagenomic binning, comparative biology and taxonomic classification.</title>
        <authorList>
            <person name="Goeker M."/>
        </authorList>
    </citation>
    <scope>NUCLEOTIDE SEQUENCE [LARGE SCALE GENOMIC DNA]</scope>
    <source>
        <strain evidence="2 3">DSM 19612</strain>
    </source>
</reference>
<evidence type="ECO:0008006" key="4">
    <source>
        <dbReference type="Google" id="ProtNLM"/>
    </source>
</evidence>